<organism evidence="1 2">
    <name type="scientific">Pseudoalteromonas aliena SW19</name>
    <dbReference type="NCBI Taxonomy" id="1314866"/>
    <lineage>
        <taxon>Bacteria</taxon>
        <taxon>Pseudomonadati</taxon>
        <taxon>Pseudomonadota</taxon>
        <taxon>Gammaproteobacteria</taxon>
        <taxon>Alteromonadales</taxon>
        <taxon>Pseudoalteromonadaceae</taxon>
        <taxon>Pseudoalteromonas</taxon>
    </lineage>
</organism>
<reference evidence="1 2" key="1">
    <citation type="submission" date="2015-06" db="EMBL/GenBank/DDBJ databases">
        <title>Genome sequence of Pseudoalteromonas aliena.</title>
        <authorList>
            <person name="Xie B.-B."/>
            <person name="Rong J.-C."/>
            <person name="Qin Q.-L."/>
            <person name="Zhang Y.-Z."/>
        </authorList>
    </citation>
    <scope>NUCLEOTIDE SEQUENCE [LARGE SCALE GENOMIC DNA]</scope>
    <source>
        <strain evidence="1 2">SW19</strain>
    </source>
</reference>
<sequence length="53" mass="5827">MQLNKNKAVLICYAVKKGFKSPILAQFGASLNLQNTGIRRLLGISCNITYLLS</sequence>
<comment type="caution">
    <text evidence="1">The sequence shown here is derived from an EMBL/GenBank/DDBJ whole genome shotgun (WGS) entry which is preliminary data.</text>
</comment>
<evidence type="ECO:0000313" key="2">
    <source>
        <dbReference type="Proteomes" id="UP000648482"/>
    </source>
</evidence>
<evidence type="ECO:0000313" key="1">
    <source>
        <dbReference type="EMBL" id="MBE0358187.1"/>
    </source>
</evidence>
<keyword evidence="2" id="KW-1185">Reference proteome</keyword>
<dbReference type="EMBL" id="AQGU01000022">
    <property type="protein sequence ID" value="MBE0358187.1"/>
    <property type="molecule type" value="Genomic_DNA"/>
</dbReference>
<gene>
    <name evidence="1" type="ORF">PALI_a1418</name>
</gene>
<dbReference type="Proteomes" id="UP000648482">
    <property type="component" value="Unassembled WGS sequence"/>
</dbReference>
<evidence type="ECO:0008006" key="3">
    <source>
        <dbReference type="Google" id="ProtNLM"/>
    </source>
</evidence>
<name>A0ABR9DV10_9GAMM</name>
<proteinExistence type="predicted"/>
<accession>A0ABR9DV10</accession>
<protein>
    <recommendedName>
        <fullName evidence="3">Transposase</fullName>
    </recommendedName>
</protein>